<dbReference type="GO" id="GO:0006089">
    <property type="term" value="P:lactate metabolic process"/>
    <property type="evidence" value="ECO:0007669"/>
    <property type="project" value="TreeGrafter"/>
</dbReference>
<dbReference type="PANTHER" id="PTHR43128:SF16">
    <property type="entry name" value="L-LACTATE DEHYDROGENASE"/>
    <property type="match status" value="1"/>
</dbReference>
<proteinExistence type="inferred from homology"/>
<feature type="domain" description="UspA" evidence="6">
    <location>
        <begin position="10"/>
        <end position="43"/>
    </location>
</feature>
<comment type="similarity">
    <text evidence="1">Belongs to the LDH/MDH superfamily. LDH family.</text>
</comment>
<dbReference type="AlphaFoldDB" id="A0A2S6GJ25"/>
<dbReference type="InterPro" id="IPR006016">
    <property type="entry name" value="UspA"/>
</dbReference>
<evidence type="ECO:0000313" key="8">
    <source>
        <dbReference type="EMBL" id="PPK65156.1"/>
    </source>
</evidence>
<reference evidence="8 9" key="1">
    <citation type="submission" date="2018-02" db="EMBL/GenBank/DDBJ databases">
        <title>Genomic Encyclopedia of Archaeal and Bacterial Type Strains, Phase II (KMG-II): from individual species to whole genera.</title>
        <authorList>
            <person name="Goeker M."/>
        </authorList>
    </citation>
    <scope>NUCLEOTIDE SEQUENCE [LARGE SCALE GENOMIC DNA]</scope>
    <source>
        <strain evidence="8 9">YU 961-1</strain>
    </source>
</reference>
<dbReference type="Pfam" id="PF02866">
    <property type="entry name" value="Ldh_1_C"/>
    <property type="match status" value="1"/>
</dbReference>
<dbReference type="RefSeq" id="WP_181043702.1">
    <property type="nucleotide sequence ID" value="NZ_CP154825.1"/>
</dbReference>
<dbReference type="EMBL" id="PTIX01000015">
    <property type="protein sequence ID" value="PPK65156.1"/>
    <property type="molecule type" value="Genomic_DNA"/>
</dbReference>
<dbReference type="SUPFAM" id="SSF56327">
    <property type="entry name" value="LDH C-terminal domain-like"/>
    <property type="match status" value="1"/>
</dbReference>
<dbReference type="SUPFAM" id="SSF51735">
    <property type="entry name" value="NAD(P)-binding Rossmann-fold domains"/>
    <property type="match status" value="1"/>
</dbReference>
<accession>A0A2S6GJ25</accession>
<dbReference type="InterPro" id="IPR036291">
    <property type="entry name" value="NAD(P)-bd_dom_sf"/>
</dbReference>
<feature type="domain" description="Lactate/malate dehydrogenase C-terminal" evidence="7">
    <location>
        <begin position="328"/>
        <end position="464"/>
    </location>
</feature>
<evidence type="ECO:0000259" key="5">
    <source>
        <dbReference type="Pfam" id="PF00056"/>
    </source>
</evidence>
<feature type="compositionally biased region" description="Basic residues" evidence="4">
    <location>
        <begin position="102"/>
        <end position="118"/>
    </location>
</feature>
<sequence length="500" mass="51215">MLLDAAPHAVTGHRGLGGVEGLLIGSVSDAVAAHARCPVVVVRGTAGPIVFGVDGSRAGGAAIGFALEQAAGRGEEHAEVPVRLVVPRDRAARVDGAERGRPTPRRRGQGARAAHRPGHGLDRPCSAAPRRVPGGGRAHLTGPVTSGPVRHCGRLALRDTVQDPWSRSAAVSRLGGVTDRRAARGPRIAVVGAGQVGSTLAYACQIRGTANTVALFDTDAAKLRAQVLDLRHGGMFAPTVEVVGSDDVGICAGADVVVITAGARQRAGESRMALAGRNVRLCRALVPELCALAPEAVFLVVTNPVDVVTQAVLEVSGLPAHRVLGSGTVLDSSRLRALIAARAGVGVAGVCAYIVGEHGDTAVPLWSQAFIGSVPVLDWVVDGRQVFDEPARREIEDSVVGAAYEVIAGKGATNYAVGLAVTHVLEAILGDQRLILPVSAYVADFHGIGGVCLSLPRIVDRSGAGALEPTVPGTAELAGLRRCAHVIAKACRESGVDVCG</sequence>
<dbReference type="PRINTS" id="PR00086">
    <property type="entry name" value="LLDHDRGNASE"/>
</dbReference>
<dbReference type="Gene3D" id="3.40.50.12370">
    <property type="match status" value="1"/>
</dbReference>
<dbReference type="Pfam" id="PF00582">
    <property type="entry name" value="Usp"/>
    <property type="match status" value="1"/>
</dbReference>
<evidence type="ECO:0000256" key="1">
    <source>
        <dbReference type="ARBA" id="ARBA00006054"/>
    </source>
</evidence>
<dbReference type="Gene3D" id="3.90.110.10">
    <property type="entry name" value="Lactate dehydrogenase/glycoside hydrolase, family 4, C-terminal"/>
    <property type="match status" value="1"/>
</dbReference>
<dbReference type="InterPro" id="IPR022383">
    <property type="entry name" value="Lactate/malate_DH_C"/>
</dbReference>
<evidence type="ECO:0000259" key="6">
    <source>
        <dbReference type="Pfam" id="PF00582"/>
    </source>
</evidence>
<organism evidence="8 9">
    <name type="scientific">Actinokineospora auranticolor</name>
    <dbReference type="NCBI Taxonomy" id="155976"/>
    <lineage>
        <taxon>Bacteria</taxon>
        <taxon>Bacillati</taxon>
        <taxon>Actinomycetota</taxon>
        <taxon>Actinomycetes</taxon>
        <taxon>Pseudonocardiales</taxon>
        <taxon>Pseudonocardiaceae</taxon>
        <taxon>Actinokineospora</taxon>
    </lineage>
</organism>
<dbReference type="PROSITE" id="PS00064">
    <property type="entry name" value="L_LDH"/>
    <property type="match status" value="1"/>
</dbReference>
<dbReference type="InterPro" id="IPR001236">
    <property type="entry name" value="Lactate/malate_DH_N"/>
</dbReference>
<protein>
    <submittedName>
        <fullName evidence="8">L-lactate dehydrogenase</fullName>
    </submittedName>
</protein>
<dbReference type="SUPFAM" id="SSF52402">
    <property type="entry name" value="Adenine nucleotide alpha hydrolases-like"/>
    <property type="match status" value="1"/>
</dbReference>
<gene>
    <name evidence="8" type="ORF">CLV40_1153</name>
</gene>
<dbReference type="InterPro" id="IPR018177">
    <property type="entry name" value="L-lactate_DH_AS"/>
</dbReference>
<dbReference type="Proteomes" id="UP000239203">
    <property type="component" value="Unassembled WGS sequence"/>
</dbReference>
<keyword evidence="9" id="KW-1185">Reference proteome</keyword>
<dbReference type="Gene3D" id="3.40.50.720">
    <property type="entry name" value="NAD(P)-binding Rossmann-like Domain"/>
    <property type="match status" value="1"/>
</dbReference>
<evidence type="ECO:0000256" key="3">
    <source>
        <dbReference type="ARBA" id="ARBA00023027"/>
    </source>
</evidence>
<dbReference type="InterPro" id="IPR001557">
    <property type="entry name" value="L-lactate/malate_DH"/>
</dbReference>
<evidence type="ECO:0000256" key="2">
    <source>
        <dbReference type="ARBA" id="ARBA00023002"/>
    </source>
</evidence>
<feature type="region of interest" description="Disordered" evidence="4">
    <location>
        <begin position="93"/>
        <end position="147"/>
    </location>
</feature>
<feature type="domain" description="Lactate/malate dehydrogenase N-terminal" evidence="5">
    <location>
        <begin position="187"/>
        <end position="325"/>
    </location>
</feature>
<evidence type="ECO:0000259" key="7">
    <source>
        <dbReference type="Pfam" id="PF02866"/>
    </source>
</evidence>
<keyword evidence="2" id="KW-0560">Oxidoreductase</keyword>
<dbReference type="GO" id="GO:0004459">
    <property type="term" value="F:L-lactate dehydrogenase (NAD+) activity"/>
    <property type="evidence" value="ECO:0007669"/>
    <property type="project" value="InterPro"/>
</dbReference>
<keyword evidence="3" id="KW-0520">NAD</keyword>
<comment type="caution">
    <text evidence="8">The sequence shown here is derived from an EMBL/GenBank/DDBJ whole genome shotgun (WGS) entry which is preliminary data.</text>
</comment>
<name>A0A2S6GJ25_9PSEU</name>
<evidence type="ECO:0000256" key="4">
    <source>
        <dbReference type="SAM" id="MobiDB-lite"/>
    </source>
</evidence>
<dbReference type="PANTHER" id="PTHR43128">
    <property type="entry name" value="L-2-HYDROXYCARBOXYLATE DEHYDROGENASE (NAD(P)(+))"/>
    <property type="match status" value="1"/>
</dbReference>
<evidence type="ECO:0000313" key="9">
    <source>
        <dbReference type="Proteomes" id="UP000239203"/>
    </source>
</evidence>
<dbReference type="InterPro" id="IPR015955">
    <property type="entry name" value="Lactate_DH/Glyco_Ohase_4_C"/>
</dbReference>
<dbReference type="Pfam" id="PF00056">
    <property type="entry name" value="Ldh_1_N"/>
    <property type="match status" value="1"/>
</dbReference>